<keyword evidence="1" id="KW-0548">Nucleotidyltransferase</keyword>
<dbReference type="GO" id="GO:0003887">
    <property type="term" value="F:DNA-directed DNA polymerase activity"/>
    <property type="evidence" value="ECO:0007669"/>
    <property type="project" value="UniProtKB-EC"/>
</dbReference>
<dbReference type="GO" id="GO:0006261">
    <property type="term" value="P:DNA-templated DNA replication"/>
    <property type="evidence" value="ECO:0007669"/>
    <property type="project" value="TreeGrafter"/>
</dbReference>
<dbReference type="OrthoDB" id="9811073at2"/>
<dbReference type="AlphaFoldDB" id="A0A4R6ADJ9"/>
<keyword evidence="2" id="KW-1185">Reference proteome</keyword>
<dbReference type="NCBIfam" id="NF005677">
    <property type="entry name" value="PRK07471.1"/>
    <property type="match status" value="1"/>
</dbReference>
<dbReference type="PANTHER" id="PTHR11669:SF8">
    <property type="entry name" value="DNA POLYMERASE III SUBUNIT DELTA"/>
    <property type="match status" value="1"/>
</dbReference>
<protein>
    <submittedName>
        <fullName evidence="1">DNA polymerase III subunit delta</fullName>
        <ecNumber evidence="1">2.7.7.7</ecNumber>
    </submittedName>
</protein>
<reference evidence="1 2" key="1">
    <citation type="submission" date="2019-03" db="EMBL/GenBank/DDBJ databases">
        <title>Primorskyibacter sp. SS33 isolated from sediments.</title>
        <authorList>
            <person name="Xunke S."/>
        </authorList>
    </citation>
    <scope>NUCLEOTIDE SEQUENCE [LARGE SCALE GENOMIC DNA]</scope>
    <source>
        <strain evidence="1 2">SS33</strain>
    </source>
</reference>
<accession>A0A4R6ADJ9</accession>
<gene>
    <name evidence="1" type="ORF">E2L08_06290</name>
</gene>
<keyword evidence="1" id="KW-0808">Transferase</keyword>
<dbReference type="RefSeq" id="WP_133396220.1">
    <property type="nucleotide sequence ID" value="NZ_SNAA01000005.1"/>
</dbReference>
<evidence type="ECO:0000313" key="2">
    <source>
        <dbReference type="Proteomes" id="UP000295701"/>
    </source>
</evidence>
<sequence length="372" mass="39395">MSDDDEYQPDRVEGVPHPRMTETLIGHDAAEAEVAQAMARGRMHHAWLISGPRGVGKATLAWAIARYVVAYRPDAAPPDHASDSLALPPDHPVIARSRALSEPRLFLMRPTRNPDTGTPRRQITVDVARKLKDFLSLSAADGGWRAVIVDAADDMTVQAANAILKLLEEPPARTVFLLVCHAPSRLLPTIRSRCRRLDCGPLDADDLARALAQAGLAPGDDAAALAELSQGSVGEAARLLQEDGPALYAALTGLFADTPRLDRAGLVALAGRMGGAAGQGRMDVFCRVVVLFLARLARMGAGLPPAAPAAPDEMALLARLSPGPAAARAWAALEQEVSARLSHGRAVNLDPSQLVLDTGVRINETGRAVLGR</sequence>
<dbReference type="PANTHER" id="PTHR11669">
    <property type="entry name" value="REPLICATION FACTOR C / DNA POLYMERASE III GAMMA-TAU SUBUNIT"/>
    <property type="match status" value="1"/>
</dbReference>
<dbReference type="InterPro" id="IPR027417">
    <property type="entry name" value="P-loop_NTPase"/>
</dbReference>
<dbReference type="InterPro" id="IPR050238">
    <property type="entry name" value="DNA_Rep/Repair_Clamp_Loader"/>
</dbReference>
<evidence type="ECO:0000313" key="1">
    <source>
        <dbReference type="EMBL" id="TDL81277.1"/>
    </source>
</evidence>
<dbReference type="SUPFAM" id="SSF52540">
    <property type="entry name" value="P-loop containing nucleoside triphosphate hydrolases"/>
    <property type="match status" value="1"/>
</dbReference>
<dbReference type="EMBL" id="SNAA01000005">
    <property type="protein sequence ID" value="TDL81277.1"/>
    <property type="molecule type" value="Genomic_DNA"/>
</dbReference>
<dbReference type="Proteomes" id="UP000295701">
    <property type="component" value="Unassembled WGS sequence"/>
</dbReference>
<proteinExistence type="predicted"/>
<dbReference type="EC" id="2.7.7.7" evidence="1"/>
<dbReference type="Gene3D" id="3.40.50.300">
    <property type="entry name" value="P-loop containing nucleotide triphosphate hydrolases"/>
    <property type="match status" value="1"/>
</dbReference>
<name>A0A4R6ADJ9_9RHOB</name>
<dbReference type="GO" id="GO:0009360">
    <property type="term" value="C:DNA polymerase III complex"/>
    <property type="evidence" value="ECO:0007669"/>
    <property type="project" value="TreeGrafter"/>
</dbReference>
<comment type="caution">
    <text evidence="1">The sequence shown here is derived from an EMBL/GenBank/DDBJ whole genome shotgun (WGS) entry which is preliminary data.</text>
</comment>
<organism evidence="1 2">
    <name type="scientific">Palleronia sediminis</name>
    <dbReference type="NCBI Taxonomy" id="2547833"/>
    <lineage>
        <taxon>Bacteria</taxon>
        <taxon>Pseudomonadati</taxon>
        <taxon>Pseudomonadota</taxon>
        <taxon>Alphaproteobacteria</taxon>
        <taxon>Rhodobacterales</taxon>
        <taxon>Roseobacteraceae</taxon>
        <taxon>Palleronia</taxon>
    </lineage>
</organism>
<dbReference type="Pfam" id="PF13177">
    <property type="entry name" value="DNA_pol3_delta2"/>
    <property type="match status" value="1"/>
</dbReference>